<dbReference type="AlphaFoldDB" id="A0A2B7XD67"/>
<dbReference type="Pfam" id="PF00565">
    <property type="entry name" value="SNase"/>
    <property type="match status" value="1"/>
</dbReference>
<gene>
    <name evidence="17" type="ORF">GX51_02104</name>
</gene>
<dbReference type="GO" id="GO:0046872">
    <property type="term" value="F:metal ion binding"/>
    <property type="evidence" value="ECO:0007669"/>
    <property type="project" value="UniProtKB-KW"/>
</dbReference>
<dbReference type="SMART" id="SM00318">
    <property type="entry name" value="SNc"/>
    <property type="match status" value="1"/>
</dbReference>
<comment type="subcellular location">
    <subcellularLocation>
        <location evidence="1">Membrane</location>
        <topology evidence="1">Single-pass membrane protein</topology>
    </subcellularLocation>
    <subcellularLocation>
        <location evidence="2">Mitochondrion</location>
    </subcellularLocation>
</comment>
<name>A0A2B7XD67_9EURO</name>
<evidence type="ECO:0000256" key="13">
    <source>
        <dbReference type="ARBA" id="ARBA00023128"/>
    </source>
</evidence>
<keyword evidence="10" id="KW-0378">Hydrolase</keyword>
<keyword evidence="12" id="KW-1133">Transmembrane helix</keyword>
<feature type="compositionally biased region" description="Polar residues" evidence="15">
    <location>
        <begin position="42"/>
        <end position="62"/>
    </location>
</feature>
<evidence type="ECO:0000256" key="4">
    <source>
        <dbReference type="ARBA" id="ARBA00013404"/>
    </source>
</evidence>
<evidence type="ECO:0000259" key="16">
    <source>
        <dbReference type="PROSITE" id="PS50830"/>
    </source>
</evidence>
<organism evidence="17 18">
    <name type="scientific">Blastomyces parvus</name>
    <dbReference type="NCBI Taxonomy" id="2060905"/>
    <lineage>
        <taxon>Eukaryota</taxon>
        <taxon>Fungi</taxon>
        <taxon>Dikarya</taxon>
        <taxon>Ascomycota</taxon>
        <taxon>Pezizomycotina</taxon>
        <taxon>Eurotiomycetes</taxon>
        <taxon>Eurotiomycetidae</taxon>
        <taxon>Onygenales</taxon>
        <taxon>Ajellomycetaceae</taxon>
        <taxon>Blastomyces</taxon>
    </lineage>
</organism>
<evidence type="ECO:0000313" key="17">
    <source>
        <dbReference type="EMBL" id="PGH06859.1"/>
    </source>
</evidence>
<keyword evidence="6" id="KW-0812">Transmembrane</keyword>
<dbReference type="GO" id="GO:0004519">
    <property type="term" value="F:endonuclease activity"/>
    <property type="evidence" value="ECO:0007669"/>
    <property type="project" value="UniProtKB-KW"/>
</dbReference>
<evidence type="ECO:0000256" key="5">
    <source>
        <dbReference type="ARBA" id="ARBA00014651"/>
    </source>
</evidence>
<feature type="region of interest" description="Disordered" evidence="15">
    <location>
        <begin position="1"/>
        <end position="75"/>
    </location>
</feature>
<proteinExistence type="inferred from homology"/>
<comment type="caution">
    <text evidence="17">The sequence shown here is derived from an EMBL/GenBank/DDBJ whole genome shotgun (WGS) entry which is preliminary data.</text>
</comment>
<evidence type="ECO:0000256" key="1">
    <source>
        <dbReference type="ARBA" id="ARBA00004167"/>
    </source>
</evidence>
<dbReference type="InterPro" id="IPR016071">
    <property type="entry name" value="Staphylococal_nuclease_OB-fold"/>
</dbReference>
<dbReference type="OrthoDB" id="430293at2759"/>
<dbReference type="GO" id="GO:0016020">
    <property type="term" value="C:membrane"/>
    <property type="evidence" value="ECO:0007669"/>
    <property type="project" value="UniProtKB-SubCell"/>
</dbReference>
<keyword evidence="8" id="KW-0479">Metal-binding</keyword>
<evidence type="ECO:0000256" key="7">
    <source>
        <dbReference type="ARBA" id="ARBA00022722"/>
    </source>
</evidence>
<dbReference type="SUPFAM" id="SSF50199">
    <property type="entry name" value="Staphylococcal nuclease"/>
    <property type="match status" value="1"/>
</dbReference>
<evidence type="ECO:0000256" key="15">
    <source>
        <dbReference type="SAM" id="MobiDB-lite"/>
    </source>
</evidence>
<dbReference type="EMBL" id="PDNC01000018">
    <property type="protein sequence ID" value="PGH06859.1"/>
    <property type="molecule type" value="Genomic_DNA"/>
</dbReference>
<dbReference type="Proteomes" id="UP000224080">
    <property type="component" value="Unassembled WGS sequence"/>
</dbReference>
<evidence type="ECO:0000313" key="18">
    <source>
        <dbReference type="Proteomes" id="UP000224080"/>
    </source>
</evidence>
<dbReference type="GO" id="GO:0016787">
    <property type="term" value="F:hydrolase activity"/>
    <property type="evidence" value="ECO:0007669"/>
    <property type="project" value="UniProtKB-KW"/>
</dbReference>
<keyword evidence="7" id="KW-0540">Nuclease</keyword>
<dbReference type="STRING" id="2060905.A0A2B7XD67"/>
<keyword evidence="14" id="KW-0472">Membrane</keyword>
<evidence type="ECO:0000256" key="8">
    <source>
        <dbReference type="ARBA" id="ARBA00022723"/>
    </source>
</evidence>
<dbReference type="PROSITE" id="PS50830">
    <property type="entry name" value="TNASE_3"/>
    <property type="match status" value="1"/>
</dbReference>
<evidence type="ECO:0000256" key="12">
    <source>
        <dbReference type="ARBA" id="ARBA00022989"/>
    </source>
</evidence>
<evidence type="ECO:0000256" key="10">
    <source>
        <dbReference type="ARBA" id="ARBA00022801"/>
    </source>
</evidence>
<evidence type="ECO:0000256" key="2">
    <source>
        <dbReference type="ARBA" id="ARBA00004173"/>
    </source>
</evidence>
<dbReference type="PANTHER" id="PTHR12302">
    <property type="entry name" value="EBNA2 BINDING PROTEIN P100"/>
    <property type="match status" value="1"/>
</dbReference>
<dbReference type="PANTHER" id="PTHR12302:SF3">
    <property type="entry name" value="SERINE_THREONINE-PROTEIN KINASE 31"/>
    <property type="match status" value="1"/>
</dbReference>
<reference evidence="17 18" key="1">
    <citation type="submission" date="2017-10" db="EMBL/GenBank/DDBJ databases">
        <title>Comparative genomics in systemic dimorphic fungi from Ajellomycetaceae.</title>
        <authorList>
            <person name="Munoz J.F."/>
            <person name="Mcewen J.G."/>
            <person name="Clay O.K."/>
            <person name="Cuomo C.A."/>
        </authorList>
    </citation>
    <scope>NUCLEOTIDE SEQUENCE [LARGE SCALE GENOMIC DNA]</scope>
    <source>
        <strain evidence="17 18">UAMH130</strain>
    </source>
</reference>
<feature type="compositionally biased region" description="Polar residues" evidence="15">
    <location>
        <begin position="7"/>
        <end position="19"/>
    </location>
</feature>
<evidence type="ECO:0000256" key="14">
    <source>
        <dbReference type="ARBA" id="ARBA00023136"/>
    </source>
</evidence>
<evidence type="ECO:0000256" key="11">
    <source>
        <dbReference type="ARBA" id="ARBA00022837"/>
    </source>
</evidence>
<protein>
    <recommendedName>
        <fullName evidence="4">Probable endonuclease LCL3</fullName>
    </recommendedName>
    <alternativeName>
        <fullName evidence="5">Probable endonuclease lcl3</fullName>
    </alternativeName>
</protein>
<evidence type="ECO:0000256" key="3">
    <source>
        <dbReference type="ARBA" id="ARBA00005435"/>
    </source>
</evidence>
<keyword evidence="11" id="KW-0106">Calcium</keyword>
<dbReference type="InterPro" id="IPR035437">
    <property type="entry name" value="SNase_OB-fold_sf"/>
</dbReference>
<dbReference type="Gene3D" id="2.40.50.90">
    <property type="match status" value="1"/>
</dbReference>
<keyword evidence="18" id="KW-1185">Reference proteome</keyword>
<accession>A0A2B7XD67</accession>
<evidence type="ECO:0000256" key="6">
    <source>
        <dbReference type="ARBA" id="ARBA00022692"/>
    </source>
</evidence>
<sequence length="344" mass="38209">MRWLFWSSGSQRQMSSAENNGDKISPVGGETNPSSSSSSSSAAQCANCSTRITTPHTDTSNPLDPPLQTGRRPPARDWNASLAARDWAGEFKDPRNLIPTLLLTSGILFCVRIHRKYLRRIPLATGISPTYFHKRSIFGRVTSVGDGDNFRLFHTPGGRLAGWEWLPFRKVPTAKKELKDRTIHIRLAGIDAPELPHFGRPAQPYSHAAHTWLTTYLLNRRVRAYVYRQDQYGRVVATVYVRRWPFPFIRRDVGLQMLRAGLATVYEAKSGVEFGGKEMEGRYRRAEERAKRLRRGLWKGEGGVGWESPREYKTRMAALEAERGAAAVAAGGGGGGGGGDGGKK</sequence>
<keyword evidence="9" id="KW-0255">Endonuclease</keyword>
<keyword evidence="13" id="KW-0496">Mitochondrion</keyword>
<evidence type="ECO:0000256" key="9">
    <source>
        <dbReference type="ARBA" id="ARBA00022759"/>
    </source>
</evidence>
<comment type="similarity">
    <text evidence="3">Belongs to the LCL3 family.</text>
</comment>
<feature type="domain" description="TNase-like" evidence="16">
    <location>
        <begin position="135"/>
        <end position="300"/>
    </location>
</feature>
<dbReference type="FunFam" id="2.40.50.90:FF:000029">
    <property type="entry name" value="Probable endonuclease lcl3"/>
    <property type="match status" value="1"/>
</dbReference>
<dbReference type="GO" id="GO:0005739">
    <property type="term" value="C:mitochondrion"/>
    <property type="evidence" value="ECO:0007669"/>
    <property type="project" value="UniProtKB-SubCell"/>
</dbReference>